<dbReference type="SMART" id="SM00060">
    <property type="entry name" value="FN3"/>
    <property type="match status" value="3"/>
</dbReference>
<dbReference type="PROSITE" id="PS50853">
    <property type="entry name" value="FN3"/>
    <property type="match status" value="3"/>
</dbReference>
<dbReference type="RefSeq" id="WP_072757274.1">
    <property type="nucleotide sequence ID" value="NZ_FRDJ01000001.1"/>
</dbReference>
<dbReference type="SUPFAM" id="SSF49265">
    <property type="entry name" value="Fibronectin type III"/>
    <property type="match status" value="3"/>
</dbReference>
<dbReference type="STRING" id="1121883.SAMN02745226_00129"/>
<dbReference type="AlphaFoldDB" id="A0A1M7RTP7"/>
<dbReference type="InterPro" id="IPR050991">
    <property type="entry name" value="ECM_Regulatory_Proteins"/>
</dbReference>
<dbReference type="InterPro" id="IPR036116">
    <property type="entry name" value="FN3_sf"/>
</dbReference>
<proteinExistence type="predicted"/>
<keyword evidence="2" id="KW-0732">Signal</keyword>
<feature type="domain" description="Fibronectin type-III" evidence="3">
    <location>
        <begin position="234"/>
        <end position="326"/>
    </location>
</feature>
<dbReference type="PANTHER" id="PTHR46708:SF2">
    <property type="entry name" value="FIBRONECTIN TYPE-III DOMAIN-CONTAINING PROTEIN"/>
    <property type="match status" value="1"/>
</dbReference>
<feature type="signal peptide" evidence="2">
    <location>
        <begin position="1"/>
        <end position="26"/>
    </location>
</feature>
<name>A0A1M7RTP7_FERGO</name>
<feature type="domain" description="Fibronectin type-III" evidence="3">
    <location>
        <begin position="535"/>
        <end position="638"/>
    </location>
</feature>
<dbReference type="InterPro" id="IPR013783">
    <property type="entry name" value="Ig-like_fold"/>
</dbReference>
<keyword evidence="1" id="KW-0677">Repeat</keyword>
<dbReference type="CDD" id="cd00063">
    <property type="entry name" value="FN3"/>
    <property type="match status" value="1"/>
</dbReference>
<dbReference type="EMBL" id="FRDJ01000001">
    <property type="protein sequence ID" value="SHN49412.1"/>
    <property type="molecule type" value="Genomic_DNA"/>
</dbReference>
<evidence type="ECO:0000259" key="3">
    <source>
        <dbReference type="PROSITE" id="PS50853"/>
    </source>
</evidence>
<dbReference type="InterPro" id="IPR003961">
    <property type="entry name" value="FN3_dom"/>
</dbReference>
<protein>
    <recommendedName>
        <fullName evidence="3">Fibronectin type-III domain-containing protein</fullName>
    </recommendedName>
</protein>
<organism evidence="4 5">
    <name type="scientific">Fervidobacterium gondwanense DSM 13020</name>
    <dbReference type="NCBI Taxonomy" id="1121883"/>
    <lineage>
        <taxon>Bacteria</taxon>
        <taxon>Thermotogati</taxon>
        <taxon>Thermotogota</taxon>
        <taxon>Thermotogae</taxon>
        <taxon>Thermotogales</taxon>
        <taxon>Fervidobacteriaceae</taxon>
        <taxon>Fervidobacterium</taxon>
    </lineage>
</organism>
<feature type="chain" id="PRO_5009928994" description="Fibronectin type-III domain-containing protein" evidence="2">
    <location>
        <begin position="27"/>
        <end position="738"/>
    </location>
</feature>
<evidence type="ECO:0000256" key="1">
    <source>
        <dbReference type="ARBA" id="ARBA00022737"/>
    </source>
</evidence>
<evidence type="ECO:0000313" key="5">
    <source>
        <dbReference type="Proteomes" id="UP000184207"/>
    </source>
</evidence>
<reference evidence="5" key="1">
    <citation type="submission" date="2016-12" db="EMBL/GenBank/DDBJ databases">
        <authorList>
            <person name="Varghese N."/>
            <person name="Submissions S."/>
        </authorList>
    </citation>
    <scope>NUCLEOTIDE SEQUENCE [LARGE SCALE GENOMIC DNA]</scope>
    <source>
        <strain evidence="5">DSM 13020</strain>
    </source>
</reference>
<evidence type="ECO:0000256" key="2">
    <source>
        <dbReference type="SAM" id="SignalP"/>
    </source>
</evidence>
<dbReference type="PANTHER" id="PTHR46708">
    <property type="entry name" value="TENASCIN"/>
    <property type="match status" value="1"/>
</dbReference>
<dbReference type="PROSITE" id="PS51257">
    <property type="entry name" value="PROKAR_LIPOPROTEIN"/>
    <property type="match status" value="1"/>
</dbReference>
<dbReference type="OrthoDB" id="49493at2"/>
<dbReference type="Pfam" id="PF00041">
    <property type="entry name" value="fn3"/>
    <property type="match status" value="1"/>
</dbReference>
<dbReference type="Gene3D" id="2.60.40.10">
    <property type="entry name" value="Immunoglobulins"/>
    <property type="match status" value="6"/>
</dbReference>
<sequence>MRFTKIKKASSLLYFALALYSAFLLVSCVPTNNNGGANSNKPLLLSPQDEAVNVEFNNAVLKFRTPTNEKYELVVKEAVNNVEVYKTVVDGNGDEVSVVVPKGKLKPTVRYKWYVRLRDDDSVASDVWYFNTKNNTPPSVSNLKPDKTSDHPFGALALTWSATDPDNDDLTFEVKVYLLGKTEPVFTTTVATNSAVVKNLEQQKDYEWTVKAKDPWGSESSLTRATFRTKTNEAPQNIELLNPKNGQVGVKFNNLLLQWEGYDKDYEELKYNVSLNDSQNLLSGSTLTQYRVTGLKPDTLYRLKITAIDTYGLSKTQEFTFTTKQNSPPNKPTLLEPANNSRVNFAKITSLTFRWLNSVDPDEDTVSYDFVIESEGNVVVSREGINSTSQIFSDPKSILDVGKTYAWYVVAKDPHGGKTQSEKFTFETYENNPPTKPTSPYPANGAINQPNRIPKFSWQSSDPDGDPLKFDVYIGNSPSNLSLVTATDLTTTSFETGYLFEFGKTYYWKVAVKDGYNPPVESDVWSFTITNKDNPPTQPVLVNPANGSTGIALNNVTLKWNASSDVETSKENLVYYLYFGRADNMTLLATITGRTTAEIEHIATGLKPVTTYYWRVEVKDSFGNYAYSTTWNFTTKQNEAPNFPINPSPSDGGSITSSSTPATITLSWSCSDPDGDALTYEVYVSRTTDFTGVAPIRTNMNSVQYTAPDYGWYYWYVVAKDPHGGATKGKTWKFEIKK</sequence>
<accession>A0A1M7RTP7</accession>
<feature type="domain" description="Fibronectin type-III" evidence="3">
    <location>
        <begin position="139"/>
        <end position="232"/>
    </location>
</feature>
<gene>
    <name evidence="4" type="ORF">SAMN02745226_00129</name>
</gene>
<evidence type="ECO:0000313" key="4">
    <source>
        <dbReference type="EMBL" id="SHN49412.1"/>
    </source>
</evidence>
<dbReference type="Proteomes" id="UP000184207">
    <property type="component" value="Unassembled WGS sequence"/>
</dbReference>
<keyword evidence="5" id="KW-1185">Reference proteome</keyword>